<comment type="caution">
    <text evidence="9">The sequence shown here is derived from an EMBL/GenBank/DDBJ whole genome shotgun (WGS) entry which is preliminary data.</text>
</comment>
<evidence type="ECO:0000256" key="4">
    <source>
        <dbReference type="ARBA" id="ARBA00023237"/>
    </source>
</evidence>
<dbReference type="EMBL" id="NESN01000004">
    <property type="protein sequence ID" value="PUE52916.1"/>
    <property type="molecule type" value="Genomic_DNA"/>
</dbReference>
<evidence type="ECO:0000256" key="1">
    <source>
        <dbReference type="ARBA" id="ARBA00022729"/>
    </source>
</evidence>
<dbReference type="InterPro" id="IPR011990">
    <property type="entry name" value="TPR-like_helical_dom_sf"/>
</dbReference>
<keyword evidence="3 6" id="KW-0564">Palmitate</keyword>
<comment type="function">
    <text evidence="6">Part of the outer membrane protein assembly complex, which is involved in assembly and insertion of beta-barrel proteins into the outer membrane.</text>
</comment>
<keyword evidence="5 6" id="KW-0449">Lipoprotein</keyword>
<evidence type="ECO:0000259" key="8">
    <source>
        <dbReference type="Pfam" id="PF13525"/>
    </source>
</evidence>
<dbReference type="HAMAP" id="MF_00922">
    <property type="entry name" value="OM_assembly_BamD"/>
    <property type="match status" value="1"/>
</dbReference>
<dbReference type="Proteomes" id="UP000250790">
    <property type="component" value="Unassembled WGS sequence"/>
</dbReference>
<accession>A0A315E4V6</accession>
<evidence type="ECO:0000256" key="3">
    <source>
        <dbReference type="ARBA" id="ARBA00023139"/>
    </source>
</evidence>
<keyword evidence="1 6" id="KW-0732">Signal</keyword>
<dbReference type="AlphaFoldDB" id="A0A315E4V6"/>
<comment type="subcellular location">
    <subcellularLocation>
        <location evidence="6">Cell outer membrane</location>
        <topology evidence="6">Lipid-anchor</topology>
    </subcellularLocation>
</comment>
<dbReference type="CDD" id="cd15830">
    <property type="entry name" value="BamD"/>
    <property type="match status" value="1"/>
</dbReference>
<dbReference type="GO" id="GO:1990063">
    <property type="term" value="C:Bam protein complex"/>
    <property type="evidence" value="ECO:0007669"/>
    <property type="project" value="TreeGrafter"/>
</dbReference>
<feature type="chain" id="PRO_5016471808" description="Outer membrane protein assembly factor BamD" evidence="7">
    <location>
        <begin position="26"/>
        <end position="268"/>
    </location>
</feature>
<evidence type="ECO:0000256" key="2">
    <source>
        <dbReference type="ARBA" id="ARBA00023136"/>
    </source>
</evidence>
<dbReference type="Gene3D" id="1.25.40.10">
    <property type="entry name" value="Tetratricopeptide repeat domain"/>
    <property type="match status" value="1"/>
</dbReference>
<keyword evidence="4 6" id="KW-0998">Cell outer membrane</keyword>
<dbReference type="Pfam" id="PF13525">
    <property type="entry name" value="YfiO"/>
    <property type="match status" value="1"/>
</dbReference>
<protein>
    <recommendedName>
        <fullName evidence="6">Outer membrane protein assembly factor BamD</fullName>
    </recommendedName>
</protein>
<dbReference type="NCBIfam" id="TIGR03302">
    <property type="entry name" value="OM_YfiO"/>
    <property type="match status" value="1"/>
</dbReference>
<dbReference type="InterPro" id="IPR039565">
    <property type="entry name" value="BamD-like"/>
</dbReference>
<gene>
    <name evidence="6" type="primary">bamD</name>
    <name evidence="9" type="ORF">B9Z37_12230</name>
</gene>
<name>A0A315E4V6_9BURK</name>
<evidence type="ECO:0000256" key="5">
    <source>
        <dbReference type="ARBA" id="ARBA00023288"/>
    </source>
</evidence>
<dbReference type="GO" id="GO:0051205">
    <property type="term" value="P:protein insertion into membrane"/>
    <property type="evidence" value="ECO:0007669"/>
    <property type="project" value="UniProtKB-UniRule"/>
</dbReference>
<comment type="similarity">
    <text evidence="6">Belongs to the BamD family.</text>
</comment>
<dbReference type="InterPro" id="IPR017689">
    <property type="entry name" value="BamD"/>
</dbReference>
<evidence type="ECO:0000313" key="10">
    <source>
        <dbReference type="Proteomes" id="UP000250790"/>
    </source>
</evidence>
<evidence type="ECO:0000313" key="9">
    <source>
        <dbReference type="EMBL" id="PUE52916.1"/>
    </source>
</evidence>
<feature type="signal peptide" evidence="7">
    <location>
        <begin position="1"/>
        <end position="25"/>
    </location>
</feature>
<reference evidence="9 10" key="1">
    <citation type="submission" date="2017-04" db="EMBL/GenBank/DDBJ databases">
        <title>Unexpected and diverse lifestyles within the genus Limnohabitans.</title>
        <authorList>
            <person name="Kasalicky V."/>
            <person name="Mehrshad M."/>
            <person name="Andrei S.-A."/>
            <person name="Salcher M."/>
            <person name="Kratochvilova H."/>
            <person name="Simek K."/>
            <person name="Ghai R."/>
        </authorList>
    </citation>
    <scope>NUCLEOTIDE SEQUENCE [LARGE SCALE GENOMIC DNA]</scope>
    <source>
        <strain evidence="9 10">II-B4</strain>
    </source>
</reference>
<dbReference type="SUPFAM" id="SSF48452">
    <property type="entry name" value="TPR-like"/>
    <property type="match status" value="1"/>
</dbReference>
<keyword evidence="10" id="KW-1185">Reference proteome</keyword>
<dbReference type="PANTHER" id="PTHR37423">
    <property type="entry name" value="SOLUBLE LYTIC MUREIN TRANSGLYCOSYLASE-RELATED"/>
    <property type="match status" value="1"/>
</dbReference>
<comment type="subunit">
    <text evidence="6">Part of the Bam complex.</text>
</comment>
<dbReference type="PANTHER" id="PTHR37423:SF1">
    <property type="entry name" value="OUTER MEMBRANE PROTEIN ASSEMBLY FACTOR BAMD"/>
    <property type="match status" value="1"/>
</dbReference>
<dbReference type="PROSITE" id="PS51257">
    <property type="entry name" value="PROKAR_LIPOPROTEIN"/>
    <property type="match status" value="1"/>
</dbReference>
<evidence type="ECO:0000256" key="6">
    <source>
        <dbReference type="HAMAP-Rule" id="MF_00922"/>
    </source>
</evidence>
<feature type="domain" description="Outer membrane lipoprotein BamD-like" evidence="8">
    <location>
        <begin position="37"/>
        <end position="240"/>
    </location>
</feature>
<proteinExistence type="inferred from homology"/>
<evidence type="ECO:0000256" key="7">
    <source>
        <dbReference type="SAM" id="SignalP"/>
    </source>
</evidence>
<organism evidence="9 10">
    <name type="scientific">Limnohabitans parvus II-B4</name>
    <dbReference type="NCBI Taxonomy" id="1293052"/>
    <lineage>
        <taxon>Bacteria</taxon>
        <taxon>Pseudomonadati</taxon>
        <taxon>Pseudomonadota</taxon>
        <taxon>Betaproteobacteria</taxon>
        <taxon>Burkholderiales</taxon>
        <taxon>Comamonadaceae</taxon>
        <taxon>Limnohabitans</taxon>
    </lineage>
</organism>
<sequence length="268" mass="29702">MRSFRLSMVPGGLVLAVGLFLSGCANTPKDVTAGWTPEKIYSEARDEANAGAWDKAIGFYEKLEGRAAGTVLAQQAQIDKAYAQYKTGDKIQAIATLDRFIRLHPASPALDYAIYLKGLVNFNDNLGMFSFLTKQDLSERDQKAAKDSYESFKELTTRFPASKYAPEARQRMLHIVNALAAYEVHVARYYASRGAHVAAVNRAQQAIAEYPGVPAVEEALGILVSSYDAMGMSALRDDAKRVLEKNFPQSDYLKAEGVKKSSSWWRLW</sequence>
<dbReference type="GO" id="GO:0043165">
    <property type="term" value="P:Gram-negative-bacterium-type cell outer membrane assembly"/>
    <property type="evidence" value="ECO:0007669"/>
    <property type="project" value="UniProtKB-UniRule"/>
</dbReference>
<keyword evidence="2 6" id="KW-0472">Membrane</keyword>